<evidence type="ECO:0000313" key="7">
    <source>
        <dbReference type="EMBL" id="KUK82331.1"/>
    </source>
</evidence>
<organism evidence="7 8">
    <name type="scientific">Pelotomaculum thermopropionicum</name>
    <dbReference type="NCBI Taxonomy" id="110500"/>
    <lineage>
        <taxon>Bacteria</taxon>
        <taxon>Bacillati</taxon>
        <taxon>Bacillota</taxon>
        <taxon>Clostridia</taxon>
        <taxon>Eubacteriales</taxon>
        <taxon>Desulfotomaculaceae</taxon>
        <taxon>Pelotomaculum</taxon>
    </lineage>
</organism>
<comment type="similarity">
    <text evidence="3">Belongs to the prokaryotic molybdopterin-containing oxidoreductase family.</text>
</comment>
<reference evidence="8" key="1">
    <citation type="journal article" date="2015" name="MBio">
        <title>Genome-Resolved Metagenomic Analysis Reveals Roles for Candidate Phyla and Other Microbial Community Members in Biogeochemical Transformations in Oil Reservoirs.</title>
        <authorList>
            <person name="Hu P."/>
            <person name="Tom L."/>
            <person name="Singh A."/>
            <person name="Thomas B.C."/>
            <person name="Baker B.J."/>
            <person name="Piceno Y.M."/>
            <person name="Andersen G.L."/>
            <person name="Banfield J.F."/>
        </authorList>
    </citation>
    <scope>NUCLEOTIDE SEQUENCE [LARGE SCALE GENOMIC DNA]</scope>
</reference>
<evidence type="ECO:0000256" key="1">
    <source>
        <dbReference type="ARBA" id="ARBA00001966"/>
    </source>
</evidence>
<evidence type="ECO:0000259" key="6">
    <source>
        <dbReference type="Pfam" id="PF00384"/>
    </source>
</evidence>
<comment type="caution">
    <text evidence="7">The sequence shown here is derived from an EMBL/GenBank/DDBJ whole genome shotgun (WGS) entry which is preliminary data.</text>
</comment>
<comment type="cofactor">
    <cofactor evidence="1">
        <name>[4Fe-4S] cluster</name>
        <dbReference type="ChEBI" id="CHEBI:49883"/>
    </cofactor>
</comment>
<comment type="subcellular location">
    <subcellularLocation>
        <location evidence="2">Cell envelope</location>
    </subcellularLocation>
</comment>
<protein>
    <submittedName>
        <fullName evidence="7">Anaerobic dehydrogenase</fullName>
    </submittedName>
</protein>
<keyword evidence="5" id="KW-0560">Oxidoreductase</keyword>
<dbReference type="PANTHER" id="PTHR43598">
    <property type="entry name" value="TUNGSTEN-CONTAINING FORMYLMETHANOFURAN DEHYDROGENASE 2 SUBUNIT B"/>
    <property type="match status" value="1"/>
</dbReference>
<dbReference type="GO" id="GO:0051539">
    <property type="term" value="F:4 iron, 4 sulfur cluster binding"/>
    <property type="evidence" value="ECO:0007669"/>
    <property type="project" value="UniProtKB-KW"/>
</dbReference>
<feature type="non-terminal residue" evidence="7">
    <location>
        <position position="120"/>
    </location>
</feature>
<keyword evidence="4" id="KW-0408">Iron</keyword>
<dbReference type="AlphaFoldDB" id="A0A117M3H4"/>
<dbReference type="Pfam" id="PF00384">
    <property type="entry name" value="Molybdopterin"/>
    <property type="match status" value="1"/>
</dbReference>
<dbReference type="GO" id="GO:0009055">
    <property type="term" value="F:electron transfer activity"/>
    <property type="evidence" value="ECO:0007669"/>
    <property type="project" value="TreeGrafter"/>
</dbReference>
<dbReference type="SUPFAM" id="SSF53706">
    <property type="entry name" value="Formate dehydrogenase/DMSO reductase, domains 1-3"/>
    <property type="match status" value="1"/>
</dbReference>
<dbReference type="EMBL" id="LGGS01000098">
    <property type="protein sequence ID" value="KUK82331.1"/>
    <property type="molecule type" value="Genomic_DNA"/>
</dbReference>
<keyword evidence="4" id="KW-0004">4Fe-4S</keyword>
<evidence type="ECO:0000256" key="4">
    <source>
        <dbReference type="ARBA" id="ARBA00022485"/>
    </source>
</evidence>
<gene>
    <name evidence="7" type="ORF">XD97_0460</name>
</gene>
<dbReference type="InterPro" id="IPR006656">
    <property type="entry name" value="Mopterin_OxRdtase"/>
</dbReference>
<dbReference type="GO" id="GO:0016491">
    <property type="term" value="F:oxidoreductase activity"/>
    <property type="evidence" value="ECO:0007669"/>
    <property type="project" value="UniProtKB-KW"/>
</dbReference>
<dbReference type="GO" id="GO:0030313">
    <property type="term" value="C:cell envelope"/>
    <property type="evidence" value="ECO:0007669"/>
    <property type="project" value="UniProtKB-SubCell"/>
</dbReference>
<keyword evidence="4" id="KW-0479">Metal-binding</keyword>
<evidence type="ECO:0000313" key="8">
    <source>
        <dbReference type="Proteomes" id="UP000054705"/>
    </source>
</evidence>
<keyword evidence="4" id="KW-0411">Iron-sulfur</keyword>
<name>A0A117M3H4_9FIRM</name>
<evidence type="ECO:0000256" key="5">
    <source>
        <dbReference type="ARBA" id="ARBA00023002"/>
    </source>
</evidence>
<dbReference type="GO" id="GO:0030151">
    <property type="term" value="F:molybdenum ion binding"/>
    <property type="evidence" value="ECO:0007669"/>
    <property type="project" value="TreeGrafter"/>
</dbReference>
<dbReference type="GO" id="GO:0009061">
    <property type="term" value="P:anaerobic respiration"/>
    <property type="evidence" value="ECO:0007669"/>
    <property type="project" value="TreeGrafter"/>
</dbReference>
<dbReference type="Gene3D" id="3.40.228.10">
    <property type="entry name" value="Dimethylsulfoxide Reductase, domain 2"/>
    <property type="match status" value="1"/>
</dbReference>
<proteinExistence type="inferred from homology"/>
<evidence type="ECO:0000256" key="3">
    <source>
        <dbReference type="ARBA" id="ARBA00010312"/>
    </source>
</evidence>
<dbReference type="PANTHER" id="PTHR43598:SF1">
    <property type="entry name" value="FORMATE DEHYDROGENASE-O MAJOR SUBUNIT"/>
    <property type="match status" value="1"/>
</dbReference>
<accession>A0A117M3H4</accession>
<evidence type="ECO:0000256" key="2">
    <source>
        <dbReference type="ARBA" id="ARBA00004196"/>
    </source>
</evidence>
<sequence length="120" mass="13344">MTNSFPDYRNSDVFLIIGANPAENHPMAMRHMGMAKAKRGAKIICADPRFTKSAAKSDLYAPMRPGTDIPFLLGLMNYAIQNNLYHHEYVANYTNASYLVNPDFAVKDGVFTGLVQKGDK</sequence>
<dbReference type="Proteomes" id="UP000054705">
    <property type="component" value="Unassembled WGS sequence"/>
</dbReference>
<feature type="domain" description="Molybdopterin oxidoreductase" evidence="6">
    <location>
        <begin position="2"/>
        <end position="86"/>
    </location>
</feature>